<dbReference type="Pfam" id="PF20236">
    <property type="entry name" value="DUF6593"/>
    <property type="match status" value="1"/>
</dbReference>
<proteinExistence type="predicted"/>
<reference evidence="2 3" key="1">
    <citation type="journal article" date="2020" name="ISME J.">
        <title>Uncovering the hidden diversity of litter-decomposition mechanisms in mushroom-forming fungi.</title>
        <authorList>
            <person name="Floudas D."/>
            <person name="Bentzer J."/>
            <person name="Ahren D."/>
            <person name="Johansson T."/>
            <person name="Persson P."/>
            <person name="Tunlid A."/>
        </authorList>
    </citation>
    <scope>NUCLEOTIDE SEQUENCE [LARGE SCALE GENOMIC DNA]</scope>
    <source>
        <strain evidence="2 3">CBS 101986</strain>
    </source>
</reference>
<dbReference type="OrthoDB" id="3174721at2759"/>
<evidence type="ECO:0000259" key="1">
    <source>
        <dbReference type="Pfam" id="PF20236"/>
    </source>
</evidence>
<dbReference type="AlphaFoldDB" id="A0A8H5EXW2"/>
<gene>
    <name evidence="2" type="ORF">D9619_006538</name>
</gene>
<dbReference type="EMBL" id="JAACJJ010000042">
    <property type="protein sequence ID" value="KAF5316346.1"/>
    <property type="molecule type" value="Genomic_DNA"/>
</dbReference>
<keyword evidence="3" id="KW-1185">Reference proteome</keyword>
<evidence type="ECO:0000313" key="3">
    <source>
        <dbReference type="Proteomes" id="UP000567179"/>
    </source>
</evidence>
<protein>
    <recommendedName>
        <fullName evidence="1">DUF6593 domain-containing protein</fullName>
    </recommendedName>
</protein>
<name>A0A8H5EXW2_9AGAR</name>
<comment type="caution">
    <text evidence="2">The sequence shown here is derived from an EMBL/GenBank/DDBJ whole genome shotgun (WGS) entry which is preliminary data.</text>
</comment>
<organism evidence="2 3">
    <name type="scientific">Psilocybe cf. subviscida</name>
    <dbReference type="NCBI Taxonomy" id="2480587"/>
    <lineage>
        <taxon>Eukaryota</taxon>
        <taxon>Fungi</taxon>
        <taxon>Dikarya</taxon>
        <taxon>Basidiomycota</taxon>
        <taxon>Agaricomycotina</taxon>
        <taxon>Agaricomycetes</taxon>
        <taxon>Agaricomycetidae</taxon>
        <taxon>Agaricales</taxon>
        <taxon>Agaricineae</taxon>
        <taxon>Strophariaceae</taxon>
        <taxon>Psilocybe</taxon>
    </lineage>
</organism>
<evidence type="ECO:0000313" key="2">
    <source>
        <dbReference type="EMBL" id="KAF5316346.1"/>
    </source>
</evidence>
<feature type="domain" description="DUF6593" evidence="1">
    <location>
        <begin position="140"/>
        <end position="299"/>
    </location>
</feature>
<dbReference type="Proteomes" id="UP000567179">
    <property type="component" value="Unassembled WGS sequence"/>
</dbReference>
<dbReference type="InterPro" id="IPR046528">
    <property type="entry name" value="DUF6593"/>
</dbReference>
<sequence>MPFERSPSPFLMASPATRTGFDAPVDSHAAACDVPSITIVRPHSPFSSSSQYSSEPLDIERWDQNGRFRVAYDAPSSSSSSSSPSTHQLLMLDSDSPMIDDTESPPDYHTTVKKPTVLVKYQFTSTSYNTMTIMPCSDGEETRQAKYHITVSMNCFMPLNHITTIRRGGTELGEFVAQFEMGISGSESTFILNNGTESPISSTLTKRMGSRHDGLWFWVPVTRSKKNILLWDLRETPFICRSIIDYGSGADESTLATFTPARQIKPGQPPVLAQLSVTPKGQDFFDHLLLAILIIERKRLTPGKGKTLKQLFN</sequence>
<accession>A0A8H5EXW2</accession>